<dbReference type="EMBL" id="KV441509">
    <property type="protein sequence ID" value="OAG13590.1"/>
    <property type="molecule type" value="Genomic_DNA"/>
</dbReference>
<dbReference type="AlphaFoldDB" id="A0A177D376"/>
<keyword evidence="2" id="KW-1185">Reference proteome</keyword>
<dbReference type="PANTHER" id="PTHR37315">
    <property type="entry name" value="UPF0311 PROTEIN BLR7842"/>
    <property type="match status" value="1"/>
</dbReference>
<dbReference type="Proteomes" id="UP000077248">
    <property type="component" value="Unassembled WGS sequence"/>
</dbReference>
<dbReference type="OMA" id="TNEGYGR"/>
<dbReference type="Pfam" id="PF11578">
    <property type="entry name" value="DUF3237"/>
    <property type="match status" value="1"/>
</dbReference>
<accession>A0A177D376</accession>
<organism evidence="1 2">
    <name type="scientific">Alternaria alternata</name>
    <name type="common">Alternaria rot fungus</name>
    <name type="synonym">Torula alternata</name>
    <dbReference type="NCBI Taxonomy" id="5599"/>
    <lineage>
        <taxon>Eukaryota</taxon>
        <taxon>Fungi</taxon>
        <taxon>Dikarya</taxon>
        <taxon>Ascomycota</taxon>
        <taxon>Pezizomycotina</taxon>
        <taxon>Dothideomycetes</taxon>
        <taxon>Pleosporomycetidae</taxon>
        <taxon>Pleosporales</taxon>
        <taxon>Pleosporineae</taxon>
        <taxon>Pleosporaceae</taxon>
        <taxon>Alternaria</taxon>
        <taxon>Alternaria sect. Alternaria</taxon>
        <taxon>Alternaria alternata complex</taxon>
    </lineage>
</organism>
<evidence type="ECO:0000313" key="1">
    <source>
        <dbReference type="EMBL" id="OAG13590.1"/>
    </source>
</evidence>
<protein>
    <submittedName>
        <fullName evidence="1">Uncharacterized protein</fullName>
    </submittedName>
</protein>
<dbReference type="HAMAP" id="MF_00775">
    <property type="entry name" value="UPF0311"/>
    <property type="match status" value="1"/>
</dbReference>
<dbReference type="KEGG" id="aalt:CC77DRAFT_950738"/>
<proteinExistence type="inferred from homology"/>
<dbReference type="VEuPathDB" id="FungiDB:CC77DRAFT_950738"/>
<dbReference type="GeneID" id="29120929"/>
<reference evidence="1 2" key="1">
    <citation type="submission" date="2016-05" db="EMBL/GenBank/DDBJ databases">
        <title>Comparative analysis of secretome profiles of manganese(II)-oxidizing ascomycete fungi.</title>
        <authorList>
            <consortium name="DOE Joint Genome Institute"/>
            <person name="Zeiner C.A."/>
            <person name="Purvine S.O."/>
            <person name="Zink E.M."/>
            <person name="Wu S."/>
            <person name="Pasa-Tolic L."/>
            <person name="Chaput D.L."/>
            <person name="Haridas S."/>
            <person name="Grigoriev I.V."/>
            <person name="Santelli C.M."/>
            <person name="Hansel C.M."/>
        </authorList>
    </citation>
    <scope>NUCLEOTIDE SEQUENCE [LARGE SCALE GENOMIC DNA]</scope>
    <source>
        <strain evidence="1 2">SRC1lrK2f</strain>
    </source>
</reference>
<dbReference type="RefSeq" id="XP_018379011.1">
    <property type="nucleotide sequence ID" value="XM_018535335.1"/>
</dbReference>
<name>A0A177D376_ALTAL</name>
<dbReference type="InterPro" id="IPR020915">
    <property type="entry name" value="UPF0311"/>
</dbReference>
<dbReference type="Gene3D" id="2.40.160.20">
    <property type="match status" value="1"/>
</dbReference>
<gene>
    <name evidence="1" type="ORF">CC77DRAFT_950738</name>
</gene>
<sequence length="159" mass="17309">MAPTLVYAFTLHVDLAPPQCFGRIASGERRFIPITGGRFEGPKIKGTILPGGGDWNAARPDGVVHVLAKYTIQAEDGTLVNITNEGYGRASQEMMDAVFGQDPCKVSMKEGGANWYTKTFPRFEVADGPHAWLNSTCFVGGLLPPQVPNHVKIDVYEIM</sequence>
<dbReference type="STRING" id="5599.A0A177D376"/>
<dbReference type="PANTHER" id="PTHR37315:SF1">
    <property type="entry name" value="UPF0311 PROTEIN BLR7842"/>
    <property type="match status" value="1"/>
</dbReference>
<evidence type="ECO:0000313" key="2">
    <source>
        <dbReference type="Proteomes" id="UP000077248"/>
    </source>
</evidence>